<dbReference type="SUPFAM" id="SSF88713">
    <property type="entry name" value="Glycoside hydrolase/deacetylase"/>
    <property type="match status" value="1"/>
</dbReference>
<dbReference type="InterPro" id="IPR001343">
    <property type="entry name" value="Hemolysn_Ca-bd"/>
</dbReference>
<dbReference type="Gene3D" id="3.40.50.880">
    <property type="match status" value="1"/>
</dbReference>
<dbReference type="GO" id="GO:0005509">
    <property type="term" value="F:calcium ion binding"/>
    <property type="evidence" value="ECO:0007669"/>
    <property type="project" value="InterPro"/>
</dbReference>
<gene>
    <name evidence="4" type="ORF">EAH89_09740</name>
</gene>
<comment type="caution">
    <text evidence="4">The sequence shown here is derived from an EMBL/GenBank/DDBJ whole genome shotgun (WGS) entry which is preliminary data.</text>
</comment>
<dbReference type="PRINTS" id="PR00313">
    <property type="entry name" value="CABNDNGRPT"/>
</dbReference>
<dbReference type="Pfam" id="PF17936">
    <property type="entry name" value="Big_6"/>
    <property type="match status" value="1"/>
</dbReference>
<dbReference type="PANTHER" id="PTHR38340">
    <property type="entry name" value="S-LAYER PROTEIN"/>
    <property type="match status" value="1"/>
</dbReference>
<dbReference type="EMBL" id="RCZP01000007">
    <property type="protein sequence ID" value="TPG57705.1"/>
    <property type="molecule type" value="Genomic_DNA"/>
</dbReference>
<dbReference type="InterPro" id="IPR050557">
    <property type="entry name" value="RTX_toxin/Mannuronan_C5-epim"/>
</dbReference>
<accession>A0A502G6V2</accession>
<dbReference type="GO" id="GO:0005576">
    <property type="term" value="C:extracellular region"/>
    <property type="evidence" value="ECO:0007669"/>
    <property type="project" value="UniProtKB-SubCell"/>
</dbReference>
<proteinExistence type="predicted"/>
<comment type="subcellular location">
    <subcellularLocation>
        <location evidence="1">Secreted</location>
    </subcellularLocation>
</comment>
<dbReference type="Gene3D" id="2.150.10.10">
    <property type="entry name" value="Serralysin-like metalloprotease, C-terminal"/>
    <property type="match status" value="3"/>
</dbReference>
<dbReference type="OrthoDB" id="7314284at2"/>
<evidence type="ECO:0000256" key="2">
    <source>
        <dbReference type="ARBA" id="ARBA00022525"/>
    </source>
</evidence>
<dbReference type="Gene3D" id="3.20.20.370">
    <property type="entry name" value="Glycoside hydrolase/deacetylase"/>
    <property type="match status" value="1"/>
</dbReference>
<name>A0A502G6V2_9PROT</name>
<dbReference type="GO" id="GO:0005975">
    <property type="term" value="P:carbohydrate metabolic process"/>
    <property type="evidence" value="ECO:0007669"/>
    <property type="project" value="InterPro"/>
</dbReference>
<protein>
    <recommendedName>
        <fullName evidence="3">Bacterial Ig domain-containing protein</fullName>
    </recommendedName>
</protein>
<evidence type="ECO:0000313" key="4">
    <source>
        <dbReference type="EMBL" id="TPG57705.1"/>
    </source>
</evidence>
<keyword evidence="2" id="KW-0964">Secreted</keyword>
<dbReference type="InterPro" id="IPR018511">
    <property type="entry name" value="Hemolysin-typ_Ca-bd_CS"/>
</dbReference>
<evidence type="ECO:0000256" key="1">
    <source>
        <dbReference type="ARBA" id="ARBA00004613"/>
    </source>
</evidence>
<dbReference type="InterPro" id="IPR011049">
    <property type="entry name" value="Serralysin-like_metalloprot_C"/>
</dbReference>
<organism evidence="4 5">
    <name type="scientific">Muricoccus nepalensis</name>
    <dbReference type="NCBI Taxonomy" id="1854500"/>
    <lineage>
        <taxon>Bacteria</taxon>
        <taxon>Pseudomonadati</taxon>
        <taxon>Pseudomonadota</taxon>
        <taxon>Alphaproteobacteria</taxon>
        <taxon>Acetobacterales</taxon>
        <taxon>Roseomonadaceae</taxon>
        <taxon>Muricoccus</taxon>
    </lineage>
</organism>
<dbReference type="Proteomes" id="UP000317078">
    <property type="component" value="Unassembled WGS sequence"/>
</dbReference>
<evidence type="ECO:0000259" key="3">
    <source>
        <dbReference type="Pfam" id="PF17936"/>
    </source>
</evidence>
<dbReference type="PROSITE" id="PS00330">
    <property type="entry name" value="HEMOLYSIN_CALCIUM"/>
    <property type="match status" value="5"/>
</dbReference>
<evidence type="ECO:0000313" key="5">
    <source>
        <dbReference type="Proteomes" id="UP000317078"/>
    </source>
</evidence>
<feature type="domain" description="Bacterial Ig" evidence="3">
    <location>
        <begin position="827"/>
        <end position="904"/>
    </location>
</feature>
<dbReference type="PANTHER" id="PTHR38340:SF1">
    <property type="entry name" value="S-LAYER PROTEIN"/>
    <property type="match status" value="1"/>
</dbReference>
<dbReference type="SUPFAM" id="SSF51120">
    <property type="entry name" value="beta-Roll"/>
    <property type="match status" value="4"/>
</dbReference>
<dbReference type="Pfam" id="PF00353">
    <property type="entry name" value="HemolysinCabind"/>
    <property type="match status" value="4"/>
</dbReference>
<dbReference type="InterPro" id="IPR011330">
    <property type="entry name" value="Glyco_hydro/deAcase_b/a-brl"/>
</dbReference>
<sequence>MAYVIDGVLNEWSALDRLDRPGSVPIGYQLFGRVDGNNFVFALQAPVAIGAGTTFWLNTDSNVSTGYKIFGFAGGAEYNVNFFTDGAPYLYTGAAGETFVSGPLQYALSPDKTTAEFVVPFASIGELDRKVDVLVDVNNTTFLPGDYTRPGFTVSDTASLPQPTDTGLKIGIVYSATTAAKFFDLTAYSQLFMSAQNQAAMAGVPYDILTEADLTNLSKLINYDTLIFPSFQNVRSADVAAIQSTLDTAVYKYGVGLVTAGNFMTNDETGASLPGNAYSRMETLLGVTRSSGGSGVNVDVRAADTSHPTMAGYAPGEEIRTYTGIGTQVFSDLTGKASVLATQSINGGAAQNAVLATQTGGRNVHFATEGMMADNNMLEDALGWSARNTPGPKIELHMSRQSAIFASRNDLDEAMYPDEVKPDTGLGIYDKLLSVLDRWKVDYNFVGSYYIDIGNGANGTGTDWNVSRPYYKRLLDAGNEIGSHSITHPENTNLLTAAQLQTEFEGSRNTIQTQLRQIPGYENYVVSGAAIPGAPEKIGVSQEVLKYYSYLSGGNAQIGAGYPGAFGYLTPSDTKVYIAPNISSDFTLVGFKGMTPTQATAAWQAEWQAMTAHADLPVVVFPWHGYGITGFEPGYTVDMFESLIRTASQAGSEFVTLDDLQGRISSFEKSNLEYSMVDGDTVSVKVNSTGKLGTFALDLSGTDRIKNVAGWYAYDANSIFLPATGGTFTFDLGSTPDDVTHITSLPSRAQLLSATSPGGGGLDFSIIGDGKVVIDLENPAGRYVVVTGATVLSQVGDQLELGLTGLGQHAVSVRLSTTPPPPPPPPAPASVTNVVSNATTATISGIAAAASKVQVLDGTTLLGTVTADGTGAWSLQTTPLTDIVHTLTARTVDASGNTGTASNVGLFGSTNADSLVGGTGNDALFGNAGADTLDGGAGNDTMNGGGGNDLYVVDSAGDVITDSAGTDTVRSSITYTLAAALENLVLTGTAALNGTGNAAANAITGNDGANLLTGLDGNDTLTGGLGADTLDGGLGDDRYVLDSAADVIIDAGGIDTVEAGFTYVLGTGIENLVLTGTAAINGTGNAAANAITGNSGANALFGLAGNDTLTGGAGNDTLDGGTGDDSMNGGGGDDRYIVDSLGDIIVDSGGIDTVEASLTYTLGSALENLVLTGALAINGTGNGSANTLTGNDAANYLSGLAGADTLIGGGGNDTLLGGAGADRLTGGTGADTFLFLRSNEGTDTITDFDPLADFITVSASGFGGFLSAGMNVGASGRFTANTSGLSNALPGIGQFVYETDIGRLWWDPDGIGLLARVSIATLTGNPALTASDITIIA</sequence>
<dbReference type="InterPro" id="IPR041498">
    <property type="entry name" value="Big_6"/>
</dbReference>
<dbReference type="RefSeq" id="WP_140882626.1">
    <property type="nucleotide sequence ID" value="NZ_RCZP01000007.1"/>
</dbReference>
<reference evidence="4 5" key="1">
    <citation type="journal article" date="2019" name="Environ. Microbiol.">
        <title>Species interactions and distinct microbial communities in high Arctic permafrost affected cryosols are associated with the CH4 and CO2 gas fluxes.</title>
        <authorList>
            <person name="Altshuler I."/>
            <person name="Hamel J."/>
            <person name="Turney S."/>
            <person name="Magnuson E."/>
            <person name="Levesque R."/>
            <person name="Greer C."/>
            <person name="Whyte L.G."/>
        </authorList>
    </citation>
    <scope>NUCLEOTIDE SEQUENCE [LARGE SCALE GENOMIC DNA]</scope>
    <source>
        <strain evidence="4 5">S9.3B</strain>
    </source>
</reference>
<keyword evidence="5" id="KW-1185">Reference proteome</keyword>
<dbReference type="InterPro" id="IPR029062">
    <property type="entry name" value="Class_I_gatase-like"/>
</dbReference>